<reference evidence="3 4" key="1">
    <citation type="submission" date="2024-09" db="EMBL/GenBank/DDBJ databases">
        <authorList>
            <person name="Sun Q."/>
            <person name="Mori K."/>
        </authorList>
    </citation>
    <scope>NUCLEOTIDE SEQUENCE [LARGE SCALE GENOMIC DNA]</scope>
    <source>
        <strain evidence="3 4">KCTC 22789</strain>
    </source>
</reference>
<dbReference type="RefSeq" id="WP_377699461.1">
    <property type="nucleotide sequence ID" value="NZ_JBHLWE010000041.1"/>
</dbReference>
<dbReference type="InterPro" id="IPR006442">
    <property type="entry name" value="Antitoxin_Phd/YefM"/>
</dbReference>
<dbReference type="EMBL" id="JBHLWE010000041">
    <property type="protein sequence ID" value="MFC0341848.1"/>
    <property type="molecule type" value="Genomic_DNA"/>
</dbReference>
<dbReference type="Proteomes" id="UP001589799">
    <property type="component" value="Unassembled WGS sequence"/>
</dbReference>
<accession>A0ABV6I988</accession>
<dbReference type="InterPro" id="IPR036165">
    <property type="entry name" value="YefM-like_sf"/>
</dbReference>
<keyword evidence="4" id="KW-1185">Reference proteome</keyword>
<dbReference type="SUPFAM" id="SSF143120">
    <property type="entry name" value="YefM-like"/>
    <property type="match status" value="1"/>
</dbReference>
<comment type="caution">
    <text evidence="3">The sequence shown here is derived from an EMBL/GenBank/DDBJ whole genome shotgun (WGS) entry which is preliminary data.</text>
</comment>
<protein>
    <recommendedName>
        <fullName evidence="2">Antitoxin</fullName>
    </recommendedName>
</protein>
<evidence type="ECO:0000313" key="3">
    <source>
        <dbReference type="EMBL" id="MFC0341848.1"/>
    </source>
</evidence>
<proteinExistence type="inferred from homology"/>
<dbReference type="Pfam" id="PF02604">
    <property type="entry name" value="PhdYeFM_antitox"/>
    <property type="match status" value="1"/>
</dbReference>
<sequence>MKTVNMHEAKTHLSRLVEGVEKGEPFIIARAGKPVVKVTLVEQPAPRRTGFLKGQVDMPDDFDTMFEDEIQAMFEGKYDGSGLYVPPGECKPGGSQ</sequence>
<name>A0ABV6I988_9RHOB</name>
<gene>
    <name evidence="3" type="ORF">ACFFII_13845</name>
</gene>
<comment type="function">
    <text evidence="2">Antitoxin component of a type II toxin-antitoxin (TA) system.</text>
</comment>
<organism evidence="3 4">
    <name type="scientific">Paracoccus niistensis</name>
    <dbReference type="NCBI Taxonomy" id="632935"/>
    <lineage>
        <taxon>Bacteria</taxon>
        <taxon>Pseudomonadati</taxon>
        <taxon>Pseudomonadota</taxon>
        <taxon>Alphaproteobacteria</taxon>
        <taxon>Rhodobacterales</taxon>
        <taxon>Paracoccaceae</taxon>
        <taxon>Paracoccus</taxon>
    </lineage>
</organism>
<evidence type="ECO:0000256" key="2">
    <source>
        <dbReference type="RuleBase" id="RU362080"/>
    </source>
</evidence>
<evidence type="ECO:0000313" key="4">
    <source>
        <dbReference type="Proteomes" id="UP001589799"/>
    </source>
</evidence>
<comment type="similarity">
    <text evidence="1 2">Belongs to the phD/YefM antitoxin family.</text>
</comment>
<evidence type="ECO:0000256" key="1">
    <source>
        <dbReference type="ARBA" id="ARBA00009981"/>
    </source>
</evidence>
<dbReference type="NCBIfam" id="TIGR01552">
    <property type="entry name" value="phd_fam"/>
    <property type="match status" value="1"/>
</dbReference>
<dbReference type="Gene3D" id="3.40.1620.10">
    <property type="entry name" value="YefM-like domain"/>
    <property type="match status" value="1"/>
</dbReference>